<protein>
    <submittedName>
        <fullName evidence="1">Uncharacterized protein</fullName>
    </submittedName>
</protein>
<dbReference type="SUPFAM" id="SSF143744">
    <property type="entry name" value="GlcG-like"/>
    <property type="match status" value="1"/>
</dbReference>
<organism evidence="1 2">
    <name type="scientific">Candidatus Berkelbacteria bacterium RIFCSPLOWO2_01_FULL_50_28</name>
    <dbReference type="NCBI Taxonomy" id="1797471"/>
    <lineage>
        <taxon>Bacteria</taxon>
        <taxon>Candidatus Berkelbacteria</taxon>
    </lineage>
</organism>
<evidence type="ECO:0000313" key="2">
    <source>
        <dbReference type="Proteomes" id="UP000177481"/>
    </source>
</evidence>
<evidence type="ECO:0000313" key="1">
    <source>
        <dbReference type="EMBL" id="OGD64675.1"/>
    </source>
</evidence>
<name>A0A1F5EBB3_9BACT</name>
<sequence>MKIRWLRLSDSPPQADIMTSLYMAADVLRLLAGGRLHRAFAAVVVTDPKVLPETQDPSWDSFLHAIRCEAWIGAKEYRSAERDYLENARHKAFTAWRLPYSSTGMFLLDDRDRLVDNDSLWPGAIWSMEVGAIAVSGLTPEEDEWLSGQILRRIQELSYLEDGRDCFKSIYPEGDQDTFGGLSFNYPPDFSIFDGA</sequence>
<dbReference type="InterPro" id="IPR038084">
    <property type="entry name" value="PduO/GlcC-like_sf"/>
</dbReference>
<gene>
    <name evidence="1" type="ORF">A3A71_01305</name>
</gene>
<dbReference type="Proteomes" id="UP000177481">
    <property type="component" value="Unassembled WGS sequence"/>
</dbReference>
<dbReference type="AlphaFoldDB" id="A0A1F5EBB3"/>
<dbReference type="STRING" id="1797471.A3A71_01305"/>
<comment type="caution">
    <text evidence="1">The sequence shown here is derived from an EMBL/GenBank/DDBJ whole genome shotgun (WGS) entry which is preliminary data.</text>
</comment>
<proteinExistence type="predicted"/>
<accession>A0A1F5EBB3</accession>
<dbReference type="EMBL" id="MEZX01000002">
    <property type="protein sequence ID" value="OGD64675.1"/>
    <property type="molecule type" value="Genomic_DNA"/>
</dbReference>
<reference evidence="1 2" key="1">
    <citation type="journal article" date="2016" name="Nat. Commun.">
        <title>Thousands of microbial genomes shed light on interconnected biogeochemical processes in an aquifer system.</title>
        <authorList>
            <person name="Anantharaman K."/>
            <person name="Brown C.T."/>
            <person name="Hug L.A."/>
            <person name="Sharon I."/>
            <person name="Castelle C.J."/>
            <person name="Probst A.J."/>
            <person name="Thomas B.C."/>
            <person name="Singh A."/>
            <person name="Wilkins M.J."/>
            <person name="Karaoz U."/>
            <person name="Brodie E.L."/>
            <person name="Williams K.H."/>
            <person name="Hubbard S.S."/>
            <person name="Banfield J.F."/>
        </authorList>
    </citation>
    <scope>NUCLEOTIDE SEQUENCE [LARGE SCALE GENOMIC DNA]</scope>
</reference>